<feature type="region of interest" description="Disordered" evidence="1">
    <location>
        <begin position="117"/>
        <end position="140"/>
    </location>
</feature>
<evidence type="ECO:0000313" key="2">
    <source>
        <dbReference type="EMBL" id="QTE30329.1"/>
    </source>
</evidence>
<dbReference type="KEGG" id="psic:J4E96_04835"/>
<dbReference type="RefSeq" id="WP_227424657.1">
    <property type="nucleotide sequence ID" value="NZ_CP071868.1"/>
</dbReference>
<reference evidence="2" key="1">
    <citation type="submission" date="2021-03" db="EMBL/GenBank/DDBJ databases">
        <title>Pengzhenrongella sicca gen. nov., sp. nov., a new member of suborder Micrococcineae isolated from High-Arctic tundra soil.</title>
        <authorList>
            <person name="Peng F."/>
        </authorList>
    </citation>
    <scope>NUCLEOTIDE SEQUENCE</scope>
    <source>
        <strain evidence="2">LRZ-2</strain>
    </source>
</reference>
<keyword evidence="3" id="KW-1185">Reference proteome</keyword>
<evidence type="ECO:0000313" key="3">
    <source>
        <dbReference type="Proteomes" id="UP000663937"/>
    </source>
</evidence>
<feature type="region of interest" description="Disordered" evidence="1">
    <location>
        <begin position="154"/>
        <end position="174"/>
    </location>
</feature>
<accession>A0A8A4ZH73</accession>
<sequence length="268" mass="27689">MVVVTLSIGLAGCSAGPSATDPASAAPAESVHVPDPTVSNVPEAQAALVRLPDIPTCGQALRDHDAYTALVNKLLKDTSDLDYVNHVVFESENVCGSLEDSPVTDALLQSGLTRDDLNVDWNSTGDAPSGPAAEHDSAPGEDCATVMISSNQSGEGTVSKAAHEVTPPTEALPDGVAFPQAPSCALELTGWDDTVGRYVIWEGADFDALHTALLNAGWADGDTTWTSEDGTQRKFMLTTPGGGLGWLDSGQGVMAGIAPSTVMLVYPL</sequence>
<dbReference type="Proteomes" id="UP000663937">
    <property type="component" value="Chromosome"/>
</dbReference>
<proteinExistence type="predicted"/>
<evidence type="ECO:0000256" key="1">
    <source>
        <dbReference type="SAM" id="MobiDB-lite"/>
    </source>
</evidence>
<protein>
    <submittedName>
        <fullName evidence="2">Uncharacterized protein</fullName>
    </submittedName>
</protein>
<dbReference type="AlphaFoldDB" id="A0A8A4ZH73"/>
<organism evidence="2 3">
    <name type="scientific">Pengzhenrongella sicca</name>
    <dbReference type="NCBI Taxonomy" id="2819238"/>
    <lineage>
        <taxon>Bacteria</taxon>
        <taxon>Bacillati</taxon>
        <taxon>Actinomycetota</taxon>
        <taxon>Actinomycetes</taxon>
        <taxon>Micrococcales</taxon>
        <taxon>Pengzhenrongella</taxon>
    </lineage>
</organism>
<gene>
    <name evidence="2" type="ORF">J4E96_04835</name>
</gene>
<name>A0A8A4ZH73_9MICO</name>
<dbReference type="EMBL" id="CP071868">
    <property type="protein sequence ID" value="QTE30329.1"/>
    <property type="molecule type" value="Genomic_DNA"/>
</dbReference>